<keyword evidence="2" id="KW-1185">Reference proteome</keyword>
<dbReference type="EMBL" id="JAWCUA010000010">
    <property type="protein sequence ID" value="MDU0114128.1"/>
    <property type="molecule type" value="Genomic_DNA"/>
</dbReference>
<protein>
    <submittedName>
        <fullName evidence="1">Uncharacterized protein</fullName>
    </submittedName>
</protein>
<dbReference type="RefSeq" id="WP_315947734.1">
    <property type="nucleotide sequence ID" value="NZ_JAWCUA010000010.1"/>
</dbReference>
<reference evidence="1 2" key="1">
    <citation type="submission" date="2023-10" db="EMBL/GenBank/DDBJ databases">
        <title>Psychrosphaera aquimaarina strain SW33 isolated from seawater.</title>
        <authorList>
            <person name="Bayburt H."/>
            <person name="Kim J.M."/>
            <person name="Choi B.J."/>
            <person name="Jeon C.O."/>
        </authorList>
    </citation>
    <scope>NUCLEOTIDE SEQUENCE [LARGE SCALE GENOMIC DNA]</scope>
    <source>
        <strain evidence="1 2">KCTC 52743</strain>
    </source>
</reference>
<name>A0ABU3R4A1_9GAMM</name>
<gene>
    <name evidence="1" type="ORF">RT723_14230</name>
</gene>
<accession>A0ABU3R4A1</accession>
<evidence type="ECO:0000313" key="1">
    <source>
        <dbReference type="EMBL" id="MDU0114128.1"/>
    </source>
</evidence>
<dbReference type="Proteomes" id="UP001257914">
    <property type="component" value="Unassembled WGS sequence"/>
</dbReference>
<sequence length="177" mass="21017">MRRFVKIKNKERQKALATQFKDLNRWDEDEQFESYKEISLTVFDHWLSEEEANIQISPDIPKKERQRRDNAFLCFRELLFKNTEVVTYRIKGRGKRSHLSFKAFTSLESGLAYSTPTIMRAGFYWAGGRVKFFQLVLPQLDAIYLESWDDRNILLYKNNSTLELVKQLAKESSLFCL</sequence>
<organism evidence="1 2">
    <name type="scientific">Psychrosphaera aquimarina</name>
    <dbReference type="NCBI Taxonomy" id="2044854"/>
    <lineage>
        <taxon>Bacteria</taxon>
        <taxon>Pseudomonadati</taxon>
        <taxon>Pseudomonadota</taxon>
        <taxon>Gammaproteobacteria</taxon>
        <taxon>Alteromonadales</taxon>
        <taxon>Pseudoalteromonadaceae</taxon>
        <taxon>Psychrosphaera</taxon>
    </lineage>
</organism>
<evidence type="ECO:0000313" key="2">
    <source>
        <dbReference type="Proteomes" id="UP001257914"/>
    </source>
</evidence>
<comment type="caution">
    <text evidence="1">The sequence shown here is derived from an EMBL/GenBank/DDBJ whole genome shotgun (WGS) entry which is preliminary data.</text>
</comment>
<proteinExistence type="predicted"/>